<feature type="signal peptide" evidence="13">
    <location>
        <begin position="1"/>
        <end position="19"/>
    </location>
</feature>
<feature type="domain" description="Ig-like" evidence="14">
    <location>
        <begin position="26"/>
        <end position="96"/>
    </location>
</feature>
<dbReference type="Gene3D" id="2.60.40.10">
    <property type="entry name" value="Immunoglobulins"/>
    <property type="match status" value="3"/>
</dbReference>
<feature type="transmembrane region" description="Helical" evidence="12">
    <location>
        <begin position="370"/>
        <end position="391"/>
    </location>
</feature>
<accession>A0A8C8RGF8</accession>
<feature type="region of interest" description="Disordered" evidence="11">
    <location>
        <begin position="460"/>
        <end position="479"/>
    </location>
</feature>
<feature type="compositionally biased region" description="Polar residues" evidence="11">
    <location>
        <begin position="470"/>
        <end position="479"/>
    </location>
</feature>
<dbReference type="CDD" id="cd00063">
    <property type="entry name" value="FN3"/>
    <property type="match status" value="1"/>
</dbReference>
<keyword evidence="4 13" id="KW-0732">Signal</keyword>
<dbReference type="InterPro" id="IPR013783">
    <property type="entry name" value="Ig-like_fold"/>
</dbReference>
<dbReference type="SUPFAM" id="SSF48726">
    <property type="entry name" value="Immunoglobulin"/>
    <property type="match status" value="1"/>
</dbReference>
<reference evidence="16" key="1">
    <citation type="submission" date="2025-08" db="UniProtKB">
        <authorList>
            <consortium name="Ensembl"/>
        </authorList>
    </citation>
    <scope>IDENTIFICATION</scope>
</reference>
<dbReference type="InterPro" id="IPR007110">
    <property type="entry name" value="Ig-like_dom"/>
</dbReference>
<evidence type="ECO:0000256" key="6">
    <source>
        <dbReference type="ARBA" id="ARBA00023136"/>
    </source>
</evidence>
<dbReference type="InterPro" id="IPR036116">
    <property type="entry name" value="FN3_sf"/>
</dbReference>
<evidence type="ECO:0000313" key="16">
    <source>
        <dbReference type="Ensembl" id="ENSPCEP00000005361.1"/>
    </source>
</evidence>
<evidence type="ECO:0000256" key="13">
    <source>
        <dbReference type="SAM" id="SignalP"/>
    </source>
</evidence>
<evidence type="ECO:0000256" key="8">
    <source>
        <dbReference type="ARBA" id="ARBA00023170"/>
    </source>
</evidence>
<evidence type="ECO:0000256" key="2">
    <source>
        <dbReference type="ARBA" id="ARBA00010890"/>
    </source>
</evidence>
<dbReference type="PROSITE" id="PS01354">
    <property type="entry name" value="HEMATOPO_REC_L_F3"/>
    <property type="match status" value="1"/>
</dbReference>
<keyword evidence="3 12" id="KW-0812">Transmembrane</keyword>
<reference evidence="16" key="2">
    <citation type="submission" date="2025-09" db="UniProtKB">
        <authorList>
            <consortium name="Ensembl"/>
        </authorList>
    </citation>
    <scope>IDENTIFICATION</scope>
</reference>
<dbReference type="FunFam" id="2.60.40.10:FF:000136">
    <property type="entry name" value="Ciliary neurotrophic factor receptor alpha"/>
    <property type="match status" value="1"/>
</dbReference>
<name>A0A8C8RGF8_9SAUR</name>
<comment type="similarity">
    <text evidence="2">Belongs to the type I cytokine receptor family. Type 3 subfamily.</text>
</comment>
<protein>
    <submittedName>
        <fullName evidence="16">Interleukin 6 receptor</fullName>
    </submittedName>
</protein>
<organism evidence="16 17">
    <name type="scientific">Pelusios castaneus</name>
    <name type="common">West African mud turtle</name>
    <dbReference type="NCBI Taxonomy" id="367368"/>
    <lineage>
        <taxon>Eukaryota</taxon>
        <taxon>Metazoa</taxon>
        <taxon>Chordata</taxon>
        <taxon>Craniata</taxon>
        <taxon>Vertebrata</taxon>
        <taxon>Euteleostomi</taxon>
        <taxon>Archelosauria</taxon>
        <taxon>Testudinata</taxon>
        <taxon>Testudines</taxon>
        <taxon>Pleurodira</taxon>
        <taxon>Pelomedusidae</taxon>
        <taxon>Pelusios</taxon>
    </lineage>
</organism>
<feature type="region of interest" description="Disordered" evidence="11">
    <location>
        <begin position="413"/>
        <end position="439"/>
    </location>
</feature>
<sequence>MWAIRAAGLVGLLLAASQGLCPVSRPAILPDTVLRSVGVNVTLPCLQGELGINGPVCWKLETQAASSECVSPAGPGSSLLLRLVQYNDSGRYSCYVGGCLVRSLRLVVEEPPEAPHFSCYRRSHVKDVLCEWQPRRKPSPRTRAVLWVKKWLTGENATEQRCRYFSKAEKFTCRITVPPSDDDTFLLVSVSVSSGAGSVASQDQVISANRILKPDPPVSVLVDPVESAPQKLQVNWTYPPSWDPHFYRLHFQVRYRAERSQSYTEIDRVRETSLVIHDAWRGTRHVVQVRGLEEFGHGSWSEWSQEAAGTPWTDPSDLEAETGLYSCQFPLDYEFYGDQFTYPPEPYGSSTEGADGEGQPDGSRSTVPPYTFLIAGGSLLLGTGLLAAIVVRYKKKWRRHSLGRGKASMVAQHPLVPLVPPSPTSPTSDAPLLSPPASPGSGDFGLYDITNLDYLLIPQQLGSPPHRPALQQQPQPGCE</sequence>
<keyword evidence="10" id="KW-0393">Immunoglobulin domain</keyword>
<evidence type="ECO:0000256" key="10">
    <source>
        <dbReference type="ARBA" id="ARBA00023319"/>
    </source>
</evidence>
<keyword evidence="5 12" id="KW-1133">Transmembrane helix</keyword>
<dbReference type="PROSITE" id="PS50853">
    <property type="entry name" value="FN3"/>
    <property type="match status" value="1"/>
</dbReference>
<keyword evidence="8" id="KW-0675">Receptor</keyword>
<dbReference type="InterPro" id="IPR036179">
    <property type="entry name" value="Ig-like_dom_sf"/>
</dbReference>
<evidence type="ECO:0000259" key="15">
    <source>
        <dbReference type="PROSITE" id="PS50853"/>
    </source>
</evidence>
<comment type="subcellular location">
    <subcellularLocation>
        <location evidence="1">Membrane</location>
        <topology evidence="1">Single-pass type I membrane protein</topology>
    </subcellularLocation>
</comment>
<evidence type="ECO:0000313" key="17">
    <source>
        <dbReference type="Proteomes" id="UP000694393"/>
    </source>
</evidence>
<dbReference type="InterPro" id="IPR003530">
    <property type="entry name" value="Hematopoietin_rcpt_L_F3_CS"/>
</dbReference>
<keyword evidence="17" id="KW-1185">Reference proteome</keyword>
<dbReference type="PROSITE" id="PS50835">
    <property type="entry name" value="IG_LIKE"/>
    <property type="match status" value="1"/>
</dbReference>
<evidence type="ECO:0000256" key="11">
    <source>
        <dbReference type="SAM" id="MobiDB-lite"/>
    </source>
</evidence>
<dbReference type="InterPro" id="IPR015321">
    <property type="entry name" value="TypeI_recpt_CBD"/>
</dbReference>
<keyword evidence="6 12" id="KW-0472">Membrane</keyword>
<dbReference type="GO" id="GO:0009897">
    <property type="term" value="C:external side of plasma membrane"/>
    <property type="evidence" value="ECO:0007669"/>
    <property type="project" value="TreeGrafter"/>
</dbReference>
<evidence type="ECO:0000256" key="9">
    <source>
        <dbReference type="ARBA" id="ARBA00023180"/>
    </source>
</evidence>
<dbReference type="AlphaFoldDB" id="A0A8C8RGF8"/>
<evidence type="ECO:0000256" key="1">
    <source>
        <dbReference type="ARBA" id="ARBA00004479"/>
    </source>
</evidence>
<proteinExistence type="inferred from homology"/>
<keyword evidence="9" id="KW-0325">Glycoprotein</keyword>
<dbReference type="InterPro" id="IPR003961">
    <property type="entry name" value="FN3_dom"/>
</dbReference>
<keyword evidence="7" id="KW-1015">Disulfide bond</keyword>
<feature type="chain" id="PRO_5034450574" evidence="13">
    <location>
        <begin position="20"/>
        <end position="479"/>
    </location>
</feature>
<dbReference type="Proteomes" id="UP000694393">
    <property type="component" value="Unplaced"/>
</dbReference>
<dbReference type="GO" id="GO:0004896">
    <property type="term" value="F:cytokine receptor activity"/>
    <property type="evidence" value="ECO:0007669"/>
    <property type="project" value="InterPro"/>
</dbReference>
<evidence type="ECO:0000256" key="7">
    <source>
        <dbReference type="ARBA" id="ARBA00023157"/>
    </source>
</evidence>
<feature type="domain" description="Fibronectin type-III" evidence="15">
    <location>
        <begin position="216"/>
        <end position="313"/>
    </location>
</feature>
<dbReference type="Pfam" id="PF09240">
    <property type="entry name" value="IL6Ra-bind"/>
    <property type="match status" value="1"/>
</dbReference>
<feature type="region of interest" description="Disordered" evidence="11">
    <location>
        <begin position="344"/>
        <end position="365"/>
    </location>
</feature>
<evidence type="ECO:0000256" key="12">
    <source>
        <dbReference type="SAM" id="Phobius"/>
    </source>
</evidence>
<evidence type="ECO:0000259" key="14">
    <source>
        <dbReference type="PROSITE" id="PS50835"/>
    </source>
</evidence>
<dbReference type="PANTHER" id="PTHR23037:SF35">
    <property type="entry name" value="FIBRONECTIN TYPE-III DOMAIN-CONTAINING PROTEIN"/>
    <property type="match status" value="1"/>
</dbReference>
<dbReference type="PANTHER" id="PTHR23037">
    <property type="entry name" value="CYTOKINE RECEPTOR"/>
    <property type="match status" value="1"/>
</dbReference>
<evidence type="ECO:0000256" key="5">
    <source>
        <dbReference type="ARBA" id="ARBA00022989"/>
    </source>
</evidence>
<evidence type="ECO:0000256" key="4">
    <source>
        <dbReference type="ARBA" id="ARBA00022729"/>
    </source>
</evidence>
<dbReference type="SUPFAM" id="SSF49265">
    <property type="entry name" value="Fibronectin type III"/>
    <property type="match status" value="2"/>
</dbReference>
<dbReference type="Ensembl" id="ENSPCET00000005550.1">
    <property type="protein sequence ID" value="ENSPCEP00000005361.1"/>
    <property type="gene ID" value="ENSPCEG00000004369.1"/>
</dbReference>
<evidence type="ECO:0000256" key="3">
    <source>
        <dbReference type="ARBA" id="ARBA00022692"/>
    </source>
</evidence>